<reference evidence="8" key="1">
    <citation type="submission" date="2016-08" db="EMBL/GenBank/DDBJ databases">
        <title>Complete genome of Cloacibacillus porcorum.</title>
        <authorList>
            <person name="Looft T."/>
            <person name="Bayles D.O."/>
            <person name="Alt D.P."/>
        </authorList>
    </citation>
    <scope>NUCLEOTIDE SEQUENCE [LARGE SCALE GENOMIC DNA]</scope>
    <source>
        <strain evidence="8">CL-84</strain>
    </source>
</reference>
<dbReference type="KEGG" id="cpor:BED41_01795"/>
<evidence type="ECO:0000259" key="5">
    <source>
        <dbReference type="Pfam" id="PF00205"/>
    </source>
</evidence>
<dbReference type="InterPro" id="IPR029035">
    <property type="entry name" value="DHS-like_NAD/FAD-binding_dom"/>
</dbReference>
<dbReference type="InterPro" id="IPR045229">
    <property type="entry name" value="TPP_enz"/>
</dbReference>
<comment type="similarity">
    <text evidence="2 4">Belongs to the TPP enzyme family.</text>
</comment>
<dbReference type="Gene3D" id="3.40.50.970">
    <property type="match status" value="2"/>
</dbReference>
<feature type="domain" description="Thiamine pyrophosphate enzyme central" evidence="5">
    <location>
        <begin position="203"/>
        <end position="341"/>
    </location>
</feature>
<dbReference type="SUPFAM" id="SSF52518">
    <property type="entry name" value="Thiamin diphosphate-binding fold (THDP-binding)"/>
    <property type="match status" value="2"/>
</dbReference>
<evidence type="ECO:0000259" key="6">
    <source>
        <dbReference type="Pfam" id="PF02775"/>
    </source>
</evidence>
<dbReference type="Pfam" id="PF02776">
    <property type="entry name" value="TPP_enzyme_N"/>
    <property type="match status" value="1"/>
</dbReference>
<dbReference type="GO" id="GO:0009097">
    <property type="term" value="P:isoleucine biosynthetic process"/>
    <property type="evidence" value="ECO:0007669"/>
    <property type="project" value="TreeGrafter"/>
</dbReference>
<dbReference type="RefSeq" id="WP_066742326.1">
    <property type="nucleotide sequence ID" value="NZ_CP016757.1"/>
</dbReference>
<feature type="domain" description="Thiamine pyrophosphate enzyme N-terminal TPP-binding" evidence="7">
    <location>
        <begin position="9"/>
        <end position="118"/>
    </location>
</feature>
<dbReference type="GO" id="GO:0000287">
    <property type="term" value="F:magnesium ion binding"/>
    <property type="evidence" value="ECO:0007669"/>
    <property type="project" value="InterPro"/>
</dbReference>
<sequence length="610" mass="66925">MAKDLVSFQLVKFLESRGVENIFGLCGHTVIGFLDALKDSNIRYISVRHEQIAAHAADGYARGKDCRVPGVLMTHLGPGLTNATTGVAEAGLNSIPMVVIAGDVPSCYFGRHPHQEVNMHADASQYEIYRPFVKRAWRVNRPELLPEVMDKAFRLAVTGRPGPVLVSIPMDIFSMELDTRFFEQRMNNFPELPKPGLSEAAAEEIATMLAEAKTPILYPGGGVISSGAAKALTELAEHLEIPVLYTLMGKGSIPDDSPLAVGMTGFWGTEFNNTTAMKADVMMAVGTRLSEADCSSWYMGETFDVPPTKLIHIDINQEEIGRNFPTAIGAICDAKEALEAILAAAKRKYPNGVKRPEIVKAIAEAKAAYKATLVEAQNSTQYPMRPERILKDLREALPRDGYVVADVGWNKNGVGQQFDIYEPGTFVAPGGLCTMGYGPSAAIGVKVANPDKKVVALIGDGGMGTNVSPFATGAMDGVAVVWVVMNNCAFGTIAGLERQHYDHQFGTLFMRDGEPYSPDFAAIAEAYGIKGYKVTKAEEFKPMLEEALASNKPCVIDVRMENAPVVTWGCWNINDIYRKRGEEKPWRQWQWEDTTPWYMAELREQKTKKK</sequence>
<gene>
    <name evidence="8" type="ORF">BED41_01795</name>
</gene>
<dbReference type="Pfam" id="PF02775">
    <property type="entry name" value="TPP_enzyme_C"/>
    <property type="match status" value="1"/>
</dbReference>
<dbReference type="PANTHER" id="PTHR18968">
    <property type="entry name" value="THIAMINE PYROPHOSPHATE ENZYMES"/>
    <property type="match status" value="1"/>
</dbReference>
<dbReference type="PANTHER" id="PTHR18968:SF13">
    <property type="entry name" value="ACETOLACTATE SYNTHASE CATALYTIC SUBUNIT, MITOCHONDRIAL"/>
    <property type="match status" value="1"/>
</dbReference>
<dbReference type="InterPro" id="IPR029061">
    <property type="entry name" value="THDP-binding"/>
</dbReference>
<dbReference type="GO" id="GO:0030976">
    <property type="term" value="F:thiamine pyrophosphate binding"/>
    <property type="evidence" value="ECO:0007669"/>
    <property type="project" value="InterPro"/>
</dbReference>
<evidence type="ECO:0000313" key="9">
    <source>
        <dbReference type="Proteomes" id="UP000093044"/>
    </source>
</evidence>
<dbReference type="CDD" id="cd07035">
    <property type="entry name" value="TPP_PYR_POX_like"/>
    <property type="match status" value="1"/>
</dbReference>
<dbReference type="PROSITE" id="PS00187">
    <property type="entry name" value="TPP_ENZYMES"/>
    <property type="match status" value="1"/>
</dbReference>
<dbReference type="InterPro" id="IPR012001">
    <property type="entry name" value="Thiamin_PyroP_enz_TPP-bd_dom"/>
</dbReference>
<evidence type="ECO:0000313" key="8">
    <source>
        <dbReference type="EMBL" id="ANZ43933.1"/>
    </source>
</evidence>
<dbReference type="Pfam" id="PF00205">
    <property type="entry name" value="TPP_enzyme_M"/>
    <property type="match status" value="1"/>
</dbReference>
<dbReference type="FunFam" id="3.40.50.970:FF:000007">
    <property type="entry name" value="Acetolactate synthase"/>
    <property type="match status" value="1"/>
</dbReference>
<dbReference type="AlphaFoldDB" id="A0A1B2I1V0"/>
<evidence type="ECO:0000256" key="4">
    <source>
        <dbReference type="RuleBase" id="RU362132"/>
    </source>
</evidence>
<dbReference type="GeneID" id="83056581"/>
<dbReference type="GO" id="GO:0009099">
    <property type="term" value="P:L-valine biosynthetic process"/>
    <property type="evidence" value="ECO:0007669"/>
    <property type="project" value="TreeGrafter"/>
</dbReference>
<keyword evidence="3 4" id="KW-0786">Thiamine pyrophosphate</keyword>
<name>A0A1B2I1V0_9BACT</name>
<keyword evidence="9" id="KW-1185">Reference proteome</keyword>
<dbReference type="GO" id="GO:0003984">
    <property type="term" value="F:acetolactate synthase activity"/>
    <property type="evidence" value="ECO:0007669"/>
    <property type="project" value="TreeGrafter"/>
</dbReference>
<dbReference type="STRING" id="1197717.BED41_01795"/>
<dbReference type="SUPFAM" id="SSF52467">
    <property type="entry name" value="DHS-like NAD/FAD-binding domain"/>
    <property type="match status" value="1"/>
</dbReference>
<dbReference type="Gene3D" id="3.40.50.1220">
    <property type="entry name" value="TPP-binding domain"/>
    <property type="match status" value="1"/>
</dbReference>
<proteinExistence type="inferred from homology"/>
<comment type="cofactor">
    <cofactor evidence="1">
        <name>thiamine diphosphate</name>
        <dbReference type="ChEBI" id="CHEBI:58937"/>
    </cofactor>
</comment>
<dbReference type="OrthoDB" id="4494979at2"/>
<evidence type="ECO:0000259" key="7">
    <source>
        <dbReference type="Pfam" id="PF02776"/>
    </source>
</evidence>
<dbReference type="InterPro" id="IPR012000">
    <property type="entry name" value="Thiamin_PyroP_enz_cen_dom"/>
</dbReference>
<accession>A0A1B2I1V0</accession>
<dbReference type="CDD" id="cd00568">
    <property type="entry name" value="TPP_enzymes"/>
    <property type="match status" value="1"/>
</dbReference>
<dbReference type="InterPro" id="IPR000399">
    <property type="entry name" value="TPP-bd_CS"/>
</dbReference>
<protein>
    <submittedName>
        <fullName evidence="8">Acetohydroxyacid synthase large subunit</fullName>
    </submittedName>
</protein>
<dbReference type="InterPro" id="IPR011766">
    <property type="entry name" value="TPP_enzyme_TPP-bd"/>
</dbReference>
<evidence type="ECO:0000256" key="2">
    <source>
        <dbReference type="ARBA" id="ARBA00007812"/>
    </source>
</evidence>
<evidence type="ECO:0000256" key="3">
    <source>
        <dbReference type="ARBA" id="ARBA00023052"/>
    </source>
</evidence>
<dbReference type="GO" id="GO:0005948">
    <property type="term" value="C:acetolactate synthase complex"/>
    <property type="evidence" value="ECO:0007669"/>
    <property type="project" value="TreeGrafter"/>
</dbReference>
<organism evidence="8 9">
    <name type="scientific">Cloacibacillus porcorum</name>
    <dbReference type="NCBI Taxonomy" id="1197717"/>
    <lineage>
        <taxon>Bacteria</taxon>
        <taxon>Thermotogati</taxon>
        <taxon>Synergistota</taxon>
        <taxon>Synergistia</taxon>
        <taxon>Synergistales</taxon>
        <taxon>Synergistaceae</taxon>
        <taxon>Cloacibacillus</taxon>
    </lineage>
</organism>
<dbReference type="EMBL" id="CP016757">
    <property type="protein sequence ID" value="ANZ43933.1"/>
    <property type="molecule type" value="Genomic_DNA"/>
</dbReference>
<dbReference type="Proteomes" id="UP000093044">
    <property type="component" value="Chromosome"/>
</dbReference>
<dbReference type="GO" id="GO:0050660">
    <property type="term" value="F:flavin adenine dinucleotide binding"/>
    <property type="evidence" value="ECO:0007669"/>
    <property type="project" value="TreeGrafter"/>
</dbReference>
<feature type="domain" description="Thiamine pyrophosphate enzyme TPP-binding" evidence="6">
    <location>
        <begin position="406"/>
        <end position="558"/>
    </location>
</feature>
<evidence type="ECO:0000256" key="1">
    <source>
        <dbReference type="ARBA" id="ARBA00001964"/>
    </source>
</evidence>